<dbReference type="AlphaFoldDB" id="A0A9D4V5L2"/>
<proteinExistence type="predicted"/>
<accession>A0A9D4V5L2</accession>
<comment type="caution">
    <text evidence="1">The sequence shown here is derived from an EMBL/GenBank/DDBJ whole genome shotgun (WGS) entry which is preliminary data.</text>
</comment>
<gene>
    <name evidence="1" type="ORF">GOP47_0005374</name>
</gene>
<protein>
    <submittedName>
        <fullName evidence="1">Uncharacterized protein</fullName>
    </submittedName>
</protein>
<sequence>MVVGCLSLAPSTRSLVVWYNLHPLMSWSGSHSFHQPRIAGIFRFIGITSNAYAQICTPKASAHRRHFIVLELSC</sequence>
<evidence type="ECO:0000313" key="2">
    <source>
        <dbReference type="Proteomes" id="UP000886520"/>
    </source>
</evidence>
<dbReference type="EMBL" id="JABFUD020000005">
    <property type="protein sequence ID" value="KAI5079895.1"/>
    <property type="molecule type" value="Genomic_DNA"/>
</dbReference>
<organism evidence="1 2">
    <name type="scientific">Adiantum capillus-veneris</name>
    <name type="common">Maidenhair fern</name>
    <dbReference type="NCBI Taxonomy" id="13818"/>
    <lineage>
        <taxon>Eukaryota</taxon>
        <taxon>Viridiplantae</taxon>
        <taxon>Streptophyta</taxon>
        <taxon>Embryophyta</taxon>
        <taxon>Tracheophyta</taxon>
        <taxon>Polypodiopsida</taxon>
        <taxon>Polypodiidae</taxon>
        <taxon>Polypodiales</taxon>
        <taxon>Pteridineae</taxon>
        <taxon>Pteridaceae</taxon>
        <taxon>Vittarioideae</taxon>
        <taxon>Adiantum</taxon>
    </lineage>
</organism>
<reference evidence="1 2" key="1">
    <citation type="submission" date="2021-01" db="EMBL/GenBank/DDBJ databases">
        <title>Adiantum capillus-veneris genome.</title>
        <authorList>
            <person name="Fang Y."/>
            <person name="Liao Q."/>
        </authorList>
    </citation>
    <scope>NUCLEOTIDE SEQUENCE [LARGE SCALE GENOMIC DNA]</scope>
    <source>
        <strain evidence="1">H3</strain>
        <tissue evidence="1">Leaf</tissue>
    </source>
</reference>
<dbReference type="Proteomes" id="UP000886520">
    <property type="component" value="Chromosome 5"/>
</dbReference>
<keyword evidence="2" id="KW-1185">Reference proteome</keyword>
<evidence type="ECO:0000313" key="1">
    <source>
        <dbReference type="EMBL" id="KAI5079895.1"/>
    </source>
</evidence>
<name>A0A9D4V5L2_ADICA</name>